<dbReference type="InterPro" id="IPR044925">
    <property type="entry name" value="His-Me_finger_sf"/>
</dbReference>
<comment type="caution">
    <text evidence="2">The sequence shown here is derived from an EMBL/GenBank/DDBJ whole genome shotgun (WGS) entry which is preliminary data.</text>
</comment>
<keyword evidence="2" id="KW-0378">Hydrolase</keyword>
<protein>
    <submittedName>
        <fullName evidence="2">Endonuclease I</fullName>
    </submittedName>
</protein>
<reference evidence="2 3" key="1">
    <citation type="submission" date="2021-03" db="EMBL/GenBank/DDBJ databases">
        <title>Genomic Encyclopedia of Type Strains, Phase IV (KMG-IV): sequencing the most valuable type-strain genomes for metagenomic binning, comparative biology and taxonomic classification.</title>
        <authorList>
            <person name="Goeker M."/>
        </authorList>
    </citation>
    <scope>NUCLEOTIDE SEQUENCE [LARGE SCALE GENOMIC DNA]</scope>
    <source>
        <strain evidence="2 3">DSM 25609</strain>
    </source>
</reference>
<keyword evidence="2" id="KW-0255">Endonuclease</keyword>
<dbReference type="Pfam" id="PF04231">
    <property type="entry name" value="Endonuclease_1"/>
    <property type="match status" value="1"/>
</dbReference>
<dbReference type="EMBL" id="JAGGKX010000017">
    <property type="protein sequence ID" value="MBP1970793.1"/>
    <property type="molecule type" value="Genomic_DNA"/>
</dbReference>
<keyword evidence="3" id="KW-1185">Reference proteome</keyword>
<evidence type="ECO:0000256" key="1">
    <source>
        <dbReference type="SAM" id="MobiDB-lite"/>
    </source>
</evidence>
<proteinExistence type="predicted"/>
<name>A0ABS4IIT9_9BACI</name>
<dbReference type="InterPro" id="IPR007346">
    <property type="entry name" value="Endonuclease-I"/>
</dbReference>
<evidence type="ECO:0000313" key="3">
    <source>
        <dbReference type="Proteomes" id="UP001519345"/>
    </source>
</evidence>
<dbReference type="GO" id="GO:0004519">
    <property type="term" value="F:endonuclease activity"/>
    <property type="evidence" value="ECO:0007669"/>
    <property type="project" value="UniProtKB-KW"/>
</dbReference>
<evidence type="ECO:0000313" key="2">
    <source>
        <dbReference type="EMBL" id="MBP1970793.1"/>
    </source>
</evidence>
<dbReference type="Proteomes" id="UP001519345">
    <property type="component" value="Unassembled WGS sequence"/>
</dbReference>
<gene>
    <name evidence="2" type="ORF">J2Z83_002929</name>
</gene>
<keyword evidence="2" id="KW-0540">Nuclease</keyword>
<dbReference type="SUPFAM" id="SSF54060">
    <property type="entry name" value="His-Me finger endonucleases"/>
    <property type="match status" value="1"/>
</dbReference>
<organism evidence="2 3">
    <name type="scientific">Virgibacillus natechei</name>
    <dbReference type="NCBI Taxonomy" id="1216297"/>
    <lineage>
        <taxon>Bacteria</taxon>
        <taxon>Bacillati</taxon>
        <taxon>Bacillota</taxon>
        <taxon>Bacilli</taxon>
        <taxon>Bacillales</taxon>
        <taxon>Bacillaceae</taxon>
        <taxon>Virgibacillus</taxon>
    </lineage>
</organism>
<feature type="region of interest" description="Disordered" evidence="1">
    <location>
        <begin position="1"/>
        <end position="34"/>
    </location>
</feature>
<sequence>MEKISNFVTKGSGEPIQTLESEQRNSDRHHPVMPQSWFNEQEPMRGDLHHLFTCEPVCNSIRSNYTYHDFADYNQKVRS</sequence>
<feature type="compositionally biased region" description="Basic and acidic residues" evidence="1">
    <location>
        <begin position="21"/>
        <end position="30"/>
    </location>
</feature>
<accession>A0ABS4IIT9</accession>